<dbReference type="InterPro" id="IPR009249">
    <property type="entry name" value="Ferredoxin-dep_bilin_Rdtase"/>
</dbReference>
<dbReference type="AlphaFoldDB" id="A0A1F7RRH8"/>
<protein>
    <submittedName>
        <fullName evidence="3">Uncharacterized protein</fullName>
    </submittedName>
</protein>
<reference evidence="3 4" key="1">
    <citation type="journal article" date="2016" name="Nat. Commun.">
        <title>Thousands of microbial genomes shed light on interconnected biogeochemical processes in an aquifer system.</title>
        <authorList>
            <person name="Anantharaman K."/>
            <person name="Brown C.T."/>
            <person name="Hug L.A."/>
            <person name="Sharon I."/>
            <person name="Castelle C.J."/>
            <person name="Probst A.J."/>
            <person name="Thomas B.C."/>
            <person name="Singh A."/>
            <person name="Wilkins M.J."/>
            <person name="Karaoz U."/>
            <person name="Brodie E.L."/>
            <person name="Williams K.H."/>
            <person name="Hubbard S.S."/>
            <person name="Banfield J.F."/>
        </authorList>
    </citation>
    <scope>NUCLEOTIDE SEQUENCE [LARGE SCALE GENOMIC DNA]</scope>
</reference>
<dbReference type="GO" id="GO:0050897">
    <property type="term" value="F:cobalt ion binding"/>
    <property type="evidence" value="ECO:0007669"/>
    <property type="project" value="InterPro"/>
</dbReference>
<dbReference type="EMBL" id="MGDF01000158">
    <property type="protein sequence ID" value="OGL44139.1"/>
    <property type="molecule type" value="Genomic_DNA"/>
</dbReference>
<name>A0A1F7RRH8_9BACT</name>
<sequence>MAEKFEFSSYNETMKEVLKPLNPILLDEYEGHDIRGLRNIDTPMAKGYIKAFKADKIEKIGFSHVEFMGGKFLASACVITPSSDYALPIYMSDWDEGQKAIHIITDLLPSTDCGRDNEYLAKYLDPIAPLWEKYRVMLGLEPIKLSWFRAMQSPYIITGRPPQEPEKIRKMTLDAQVDYLRYWISLWEKDEPRDPEYMKPLLERRAVMRDFLRHRDPGEGPLSKALGHDNAVVFLKLVMP</sequence>
<evidence type="ECO:0000256" key="2">
    <source>
        <dbReference type="ARBA" id="ARBA00023002"/>
    </source>
</evidence>
<evidence type="ECO:0000256" key="1">
    <source>
        <dbReference type="ARBA" id="ARBA00006908"/>
    </source>
</evidence>
<dbReference type="Gene3D" id="3.40.1500.20">
    <property type="match status" value="1"/>
</dbReference>
<gene>
    <name evidence="3" type="ORF">A2149_09435</name>
</gene>
<dbReference type="GO" id="GO:0016636">
    <property type="term" value="F:oxidoreductase activity, acting on the CH-CH group of donors, iron-sulfur protein as acceptor"/>
    <property type="evidence" value="ECO:0007669"/>
    <property type="project" value="InterPro"/>
</dbReference>
<comment type="similarity">
    <text evidence="1">Belongs to the HY2 family.</text>
</comment>
<evidence type="ECO:0000313" key="3">
    <source>
        <dbReference type="EMBL" id="OGL44139.1"/>
    </source>
</evidence>
<dbReference type="PANTHER" id="PTHR34557:SF1">
    <property type="entry name" value="PHYTOCHROMOBILIN:FERREDOXIN OXIDOREDUCTASE, CHLOROPLASTIC"/>
    <property type="match status" value="1"/>
</dbReference>
<dbReference type="Proteomes" id="UP000178435">
    <property type="component" value="Unassembled WGS sequence"/>
</dbReference>
<keyword evidence="2" id="KW-0560">Oxidoreductase</keyword>
<dbReference type="PANTHER" id="PTHR34557">
    <property type="entry name" value="PHYTOCHROMOBILIN:FERREDOXIN OXIDOREDUCTASE, CHLOROPLASTIC"/>
    <property type="match status" value="1"/>
</dbReference>
<proteinExistence type="inferred from homology"/>
<organism evidence="3 4">
    <name type="scientific">Candidatus Schekmanbacteria bacterium RBG_16_38_11</name>
    <dbReference type="NCBI Taxonomy" id="1817880"/>
    <lineage>
        <taxon>Bacteria</taxon>
        <taxon>Candidatus Schekmaniibacteriota</taxon>
    </lineage>
</organism>
<accession>A0A1F7RRH8</accession>
<dbReference type="Pfam" id="PF05996">
    <property type="entry name" value="Fe_bilin_red"/>
    <property type="match status" value="1"/>
</dbReference>
<dbReference type="GO" id="GO:0010024">
    <property type="term" value="P:phytochromobilin biosynthetic process"/>
    <property type="evidence" value="ECO:0007669"/>
    <property type="project" value="InterPro"/>
</dbReference>
<comment type="caution">
    <text evidence="3">The sequence shown here is derived from an EMBL/GenBank/DDBJ whole genome shotgun (WGS) entry which is preliminary data.</text>
</comment>
<evidence type="ECO:0000313" key="4">
    <source>
        <dbReference type="Proteomes" id="UP000178435"/>
    </source>
</evidence>